<dbReference type="InterPro" id="IPR051211">
    <property type="entry name" value="PG_lysyltransferase"/>
</dbReference>
<feature type="transmembrane region" description="Helical" evidence="6">
    <location>
        <begin position="168"/>
        <end position="183"/>
    </location>
</feature>
<dbReference type="eggNOG" id="COG2898">
    <property type="taxonomic scope" value="Bacteria"/>
</dbReference>
<proteinExistence type="predicted"/>
<evidence type="ECO:0000256" key="3">
    <source>
        <dbReference type="ARBA" id="ARBA00022692"/>
    </source>
</evidence>
<keyword evidence="3 6" id="KW-0812">Transmembrane</keyword>
<dbReference type="Pfam" id="PF09924">
    <property type="entry name" value="LPG_synthase_C"/>
    <property type="match status" value="1"/>
</dbReference>
<dbReference type="PANTHER" id="PTHR34697">
    <property type="entry name" value="PHOSPHATIDYLGLYCEROL LYSYLTRANSFERASE"/>
    <property type="match status" value="1"/>
</dbReference>
<dbReference type="KEGG" id="ccn:H924_04540"/>
<keyword evidence="4 6" id="KW-1133">Transmembrane helix</keyword>
<feature type="transmembrane region" description="Helical" evidence="6">
    <location>
        <begin position="396"/>
        <end position="416"/>
    </location>
</feature>
<dbReference type="OrthoDB" id="594838at2"/>
<keyword evidence="9" id="KW-1185">Reference proteome</keyword>
<evidence type="ECO:0000256" key="1">
    <source>
        <dbReference type="ARBA" id="ARBA00004651"/>
    </source>
</evidence>
<accession>M1UKA1</accession>
<name>M1UKA1_9CORY</name>
<feature type="transmembrane region" description="Helical" evidence="6">
    <location>
        <begin position="103"/>
        <end position="125"/>
    </location>
</feature>
<dbReference type="SUPFAM" id="SSF55729">
    <property type="entry name" value="Acyl-CoA N-acyltransferases (Nat)"/>
    <property type="match status" value="1"/>
</dbReference>
<feature type="transmembrane region" description="Helical" evidence="6">
    <location>
        <begin position="325"/>
        <end position="342"/>
    </location>
</feature>
<feature type="transmembrane region" description="Helical" evidence="6">
    <location>
        <begin position="137"/>
        <end position="156"/>
    </location>
</feature>
<organism evidence="8 9">
    <name type="scientific">Corynebacterium callunae DSM 20147</name>
    <dbReference type="NCBI Taxonomy" id="1121353"/>
    <lineage>
        <taxon>Bacteria</taxon>
        <taxon>Bacillati</taxon>
        <taxon>Actinomycetota</taxon>
        <taxon>Actinomycetes</taxon>
        <taxon>Mycobacteriales</taxon>
        <taxon>Corynebacteriaceae</taxon>
        <taxon>Corynebacterium</taxon>
    </lineage>
</organism>
<evidence type="ECO:0000313" key="8">
    <source>
        <dbReference type="EMBL" id="AGG66354.1"/>
    </source>
</evidence>
<dbReference type="RefSeq" id="WP_015650789.1">
    <property type="nucleotide sequence ID" value="NC_020506.1"/>
</dbReference>
<feature type="transmembrane region" description="Helical" evidence="6">
    <location>
        <begin position="455"/>
        <end position="476"/>
    </location>
</feature>
<evidence type="ECO:0000256" key="2">
    <source>
        <dbReference type="ARBA" id="ARBA00022475"/>
    </source>
</evidence>
<dbReference type="AlphaFoldDB" id="M1UKA1"/>
<dbReference type="HOGENOM" id="CLU_017891_0_0_11"/>
<dbReference type="EMBL" id="CP004354">
    <property type="protein sequence ID" value="AGG66354.1"/>
    <property type="molecule type" value="Genomic_DNA"/>
</dbReference>
<dbReference type="STRING" id="1121353.H924_04540"/>
<evidence type="ECO:0000256" key="6">
    <source>
        <dbReference type="SAM" id="Phobius"/>
    </source>
</evidence>
<dbReference type="Proteomes" id="UP000011760">
    <property type="component" value="Chromosome"/>
</dbReference>
<dbReference type="PANTHER" id="PTHR34697:SF2">
    <property type="entry name" value="PHOSPHATIDYLGLYCEROL LYSYLTRANSFERASE"/>
    <property type="match status" value="1"/>
</dbReference>
<gene>
    <name evidence="8" type="ORF">H924_04540</name>
</gene>
<evidence type="ECO:0000259" key="7">
    <source>
        <dbReference type="Pfam" id="PF09924"/>
    </source>
</evidence>
<reference evidence="8 9" key="1">
    <citation type="submission" date="2013-02" db="EMBL/GenBank/DDBJ databases">
        <title>The complete genome sequence of Corynebacterium callunae DSM 20147.</title>
        <authorList>
            <person name="Ruckert C."/>
            <person name="Albersmeier A."/>
            <person name="Kalinowski J."/>
        </authorList>
    </citation>
    <scope>NUCLEOTIDE SEQUENCE [LARGE SCALE GENOMIC DNA]</scope>
    <source>
        <strain evidence="8 9">DSM 20147</strain>
    </source>
</reference>
<feature type="transmembrane region" description="Helical" evidence="6">
    <location>
        <begin position="65"/>
        <end position="91"/>
    </location>
</feature>
<feature type="transmembrane region" description="Helical" evidence="6">
    <location>
        <begin position="298"/>
        <end position="318"/>
    </location>
</feature>
<evidence type="ECO:0000256" key="5">
    <source>
        <dbReference type="ARBA" id="ARBA00023136"/>
    </source>
</evidence>
<dbReference type="GO" id="GO:0005886">
    <property type="term" value="C:plasma membrane"/>
    <property type="evidence" value="ECO:0007669"/>
    <property type="project" value="UniProtKB-SubCell"/>
</dbReference>
<dbReference type="InterPro" id="IPR024320">
    <property type="entry name" value="LPG_synthase_C"/>
</dbReference>
<feature type="transmembrane region" description="Helical" evidence="6">
    <location>
        <begin position="26"/>
        <end position="45"/>
    </location>
</feature>
<dbReference type="GO" id="GO:0016755">
    <property type="term" value="F:aminoacyltransferase activity"/>
    <property type="evidence" value="ECO:0007669"/>
    <property type="project" value="TreeGrafter"/>
</dbReference>
<keyword evidence="2" id="KW-1003">Cell membrane</keyword>
<dbReference type="GO" id="GO:0055091">
    <property type="term" value="P:phospholipid homeostasis"/>
    <property type="evidence" value="ECO:0007669"/>
    <property type="project" value="TreeGrafter"/>
</dbReference>
<evidence type="ECO:0000256" key="4">
    <source>
        <dbReference type="ARBA" id="ARBA00022989"/>
    </source>
</evidence>
<dbReference type="InterPro" id="IPR016181">
    <property type="entry name" value="Acyl_CoA_acyltransferase"/>
</dbReference>
<sequence>MENQVQETSQSFKNAAHWGAGQLRQAPISFAALLLMWLLLALLGSDSNQLLNQLGMSTSWQWGEPLLPTAGLTTANLRGALMSSLWLILLAIPAEKVLGSRKFLFFTSVLYLLSIPLSLALVEIFEHPNVEIGTESLLATTLLTPDFWIFGIAAVASGYRSLLWRRRIRLALFSISLTLLFYTGTIADIAIFSTVLVGTIWGEILRIRRSESSSLHSLLPGPWSLRETRIIVAIVMSVSALGPVIAGLNPLTDGPFSGSTRLIWTPAVSEERMHHLCRVDINSTGCQEALAQLQQHGFTPMLANLIPVILTLILALGLSRGRKAAWWLSVGAQIVTLAILLFQMKRLTSDATDIVGFFNIFKALVPWVIVLGLLLIFRRSFSISIEAAKVFRAIRAITLTFLGTALLWVFGAQLAAQAFHPHATFGLAIQELPMRYLPPTVGTVLNHHLFPHDPVGWALFEWTGTIFWLVTAVIMYRFLMGVANTQAETDRTLATQLLESGSGDHLSWMTIWDGNSYWFAPNKAGYVAYRLRNGVAISLGEPVTAAGSPATARISLAYEFEEFAMNQGWQVAWYSVREDFTDALKEKGHRRLRIAEEAVLSTELAEFKGKKFQNVRTARNRALKEGISTQWATWAAAGSEMQNKIIDLSEEWVSEKALPEMGFTLGTVTELADPQTHLLLALDEQGHLHGITSWLPVYENGQVIGYTLDIMRRDPQGFRSVIEFLMSEAVLIAKEQGLRWVSLSGAPLSTPPEQQDAGALGKTLDLLGRTMEPFYGFRSLAASKNKFQPEHHGWYLCYRDELALPAIGVAIAGCYVDGFPWSLLSSLKLLGNRDNG</sequence>
<evidence type="ECO:0000313" key="9">
    <source>
        <dbReference type="Proteomes" id="UP000011760"/>
    </source>
</evidence>
<feature type="domain" description="Phosphatidylglycerol lysyltransferase C-terminal" evidence="7">
    <location>
        <begin position="496"/>
        <end position="798"/>
    </location>
</feature>
<comment type="subcellular location">
    <subcellularLocation>
        <location evidence="1">Cell membrane</location>
        <topology evidence="1">Multi-pass membrane protein</topology>
    </subcellularLocation>
</comment>
<protein>
    <recommendedName>
        <fullName evidence="7">Phosphatidylglycerol lysyltransferase C-terminal domain-containing protein</fullName>
    </recommendedName>
</protein>
<keyword evidence="5 6" id="KW-0472">Membrane</keyword>
<dbReference type="PATRIC" id="fig|1121353.3.peg.929"/>
<feature type="transmembrane region" description="Helical" evidence="6">
    <location>
        <begin position="354"/>
        <end position="376"/>
    </location>
</feature>